<dbReference type="InterPro" id="IPR013367">
    <property type="entry name" value="Flagellar_put"/>
</dbReference>
<name>A0A1M6NF83_9FIRM</name>
<keyword evidence="2" id="KW-1185">Reference proteome</keyword>
<keyword evidence="1" id="KW-0966">Cell projection</keyword>
<reference evidence="1 2" key="1">
    <citation type="submission" date="2016-11" db="EMBL/GenBank/DDBJ databases">
        <authorList>
            <person name="Jaros S."/>
            <person name="Januszkiewicz K."/>
            <person name="Wedrychowicz H."/>
        </authorList>
    </citation>
    <scope>NUCLEOTIDE SEQUENCE [LARGE SCALE GENOMIC DNA]</scope>
    <source>
        <strain evidence="1 2">DSM 15929</strain>
    </source>
</reference>
<dbReference type="EMBL" id="FRAC01000008">
    <property type="protein sequence ID" value="SHJ94411.1"/>
    <property type="molecule type" value="Genomic_DNA"/>
</dbReference>
<dbReference type="Pfam" id="PF12611">
    <property type="entry name" value="Flagellar_put"/>
    <property type="match status" value="1"/>
</dbReference>
<keyword evidence="1" id="KW-0969">Cilium</keyword>
<keyword evidence="1" id="KW-0282">Flagellum</keyword>
<accession>A0A1M6NF83</accession>
<dbReference type="OrthoDB" id="165650at2"/>
<dbReference type="Proteomes" id="UP000184386">
    <property type="component" value="Unassembled WGS sequence"/>
</dbReference>
<protein>
    <submittedName>
        <fullName evidence="1">Flagellar operon protein</fullName>
    </submittedName>
</protein>
<evidence type="ECO:0000313" key="2">
    <source>
        <dbReference type="Proteomes" id="UP000184386"/>
    </source>
</evidence>
<dbReference type="NCBIfam" id="TIGR02530">
    <property type="entry name" value="flg_new"/>
    <property type="match status" value="1"/>
</dbReference>
<gene>
    <name evidence="1" type="ORF">SAMN02745136_01286</name>
</gene>
<dbReference type="RefSeq" id="WP_073274055.1">
    <property type="nucleotide sequence ID" value="NZ_FRAC01000008.1"/>
</dbReference>
<dbReference type="STRING" id="1121322.SAMN02745136_01286"/>
<dbReference type="AlphaFoldDB" id="A0A1M6NF83"/>
<sequence>MNHISQTKYSTIEQMTGQLLKGRAVQTKQVKTEKSFQSILESQYAKQDSVLKFSKHANERLQSRNIDLSEEQLEKLSTGTKKAQEKGISESLVMVDNIAFIVNVKNSTVITALDEGEDKIFTNIDGAVIM</sequence>
<organism evidence="1 2">
    <name type="scientific">Anaerocolumna jejuensis DSM 15929</name>
    <dbReference type="NCBI Taxonomy" id="1121322"/>
    <lineage>
        <taxon>Bacteria</taxon>
        <taxon>Bacillati</taxon>
        <taxon>Bacillota</taxon>
        <taxon>Clostridia</taxon>
        <taxon>Lachnospirales</taxon>
        <taxon>Lachnospiraceae</taxon>
        <taxon>Anaerocolumna</taxon>
    </lineage>
</organism>
<proteinExistence type="predicted"/>
<evidence type="ECO:0000313" key="1">
    <source>
        <dbReference type="EMBL" id="SHJ94411.1"/>
    </source>
</evidence>